<dbReference type="PANTHER" id="PTHR22883:SF43">
    <property type="entry name" value="PALMITOYLTRANSFERASE APP"/>
    <property type="match status" value="1"/>
</dbReference>
<sequence length="312" mass="35104">MKAGASKKKRRWQVHPGRNRFFCDGRFIASKNIGTLPLTIGLLVVTLALFYAFDAPYLWGNNDWGIVVVAVILTLICVTCLFLTSFGDPGIIARATSAERVAMDRFISASGIYVPEKRLMVAPPLTSIEDGQVVLVKFCTTCRIYRPVKCSHCSVCDNCVDHFDHHCPWLGNCVGRRNYATFFLFITSLSLLVMLLMTCEVVRIIHEVDDYGTFILQNPFSTVVLFVVSITSLPIVSLTAYHTYLLCVGASTWADLKVLCDPNPLEAPHYLKIDLSLRRCWKNWVDVFYEPLPAGINFRAYVTDEDTGKVER</sequence>
<keyword evidence="7" id="KW-0449">Lipoprotein</keyword>
<dbReference type="WBParaSite" id="TMUE_3000012207.1">
    <property type="protein sequence ID" value="TMUE_3000012207.1"/>
    <property type="gene ID" value="WBGene00301498"/>
</dbReference>
<evidence type="ECO:0000256" key="9">
    <source>
        <dbReference type="ARBA" id="ARBA00048048"/>
    </source>
</evidence>
<evidence type="ECO:0000256" key="6">
    <source>
        <dbReference type="ARBA" id="ARBA00023139"/>
    </source>
</evidence>
<name>A0A5S6QZ73_TRIMR</name>
<dbReference type="GO" id="GO:0005783">
    <property type="term" value="C:endoplasmic reticulum"/>
    <property type="evidence" value="ECO:0007669"/>
    <property type="project" value="TreeGrafter"/>
</dbReference>
<keyword evidence="3 10" id="KW-0812">Transmembrane</keyword>
<evidence type="ECO:0000256" key="3">
    <source>
        <dbReference type="ARBA" id="ARBA00022692"/>
    </source>
</evidence>
<dbReference type="Pfam" id="PF01529">
    <property type="entry name" value="DHHC"/>
    <property type="match status" value="1"/>
</dbReference>
<dbReference type="InterPro" id="IPR001594">
    <property type="entry name" value="Palmitoyltrfase_DHHC"/>
</dbReference>
<dbReference type="GO" id="GO:0005794">
    <property type="term" value="C:Golgi apparatus"/>
    <property type="evidence" value="ECO:0007669"/>
    <property type="project" value="TreeGrafter"/>
</dbReference>
<dbReference type="GO" id="GO:0006612">
    <property type="term" value="P:protein targeting to membrane"/>
    <property type="evidence" value="ECO:0007669"/>
    <property type="project" value="TreeGrafter"/>
</dbReference>
<dbReference type="InterPro" id="IPR039859">
    <property type="entry name" value="PFA4/ZDH16/20/ERF2-like"/>
</dbReference>
<proteinExistence type="inferred from homology"/>
<keyword evidence="2 10" id="KW-0808">Transferase</keyword>
<keyword evidence="12" id="KW-1185">Reference proteome</keyword>
<evidence type="ECO:0000256" key="8">
    <source>
        <dbReference type="ARBA" id="ARBA00023315"/>
    </source>
</evidence>
<keyword evidence="5 10" id="KW-0472">Membrane</keyword>
<keyword evidence="4 10" id="KW-1133">Transmembrane helix</keyword>
<dbReference type="GO" id="GO:0019706">
    <property type="term" value="F:protein-cysteine S-palmitoyltransferase activity"/>
    <property type="evidence" value="ECO:0007669"/>
    <property type="project" value="UniProtKB-EC"/>
</dbReference>
<feature type="domain" description="Palmitoyltransferase DHHC" evidence="11">
    <location>
        <begin position="137"/>
        <end position="256"/>
    </location>
</feature>
<dbReference type="EC" id="2.3.1.225" evidence="10"/>
<dbReference type="STRING" id="70415.A0A5S6QZ73"/>
<evidence type="ECO:0000313" key="13">
    <source>
        <dbReference type="WBParaSite" id="TMUE_3000012207.1"/>
    </source>
</evidence>
<evidence type="ECO:0000259" key="11">
    <source>
        <dbReference type="Pfam" id="PF01529"/>
    </source>
</evidence>
<comment type="domain">
    <text evidence="10">The DHHC domain is required for palmitoyltransferase activity.</text>
</comment>
<accession>A0A5S6QZ73</accession>
<evidence type="ECO:0000313" key="12">
    <source>
        <dbReference type="Proteomes" id="UP000046395"/>
    </source>
</evidence>
<organism evidence="12 13">
    <name type="scientific">Trichuris muris</name>
    <name type="common">Mouse whipworm</name>
    <dbReference type="NCBI Taxonomy" id="70415"/>
    <lineage>
        <taxon>Eukaryota</taxon>
        <taxon>Metazoa</taxon>
        <taxon>Ecdysozoa</taxon>
        <taxon>Nematoda</taxon>
        <taxon>Enoplea</taxon>
        <taxon>Dorylaimia</taxon>
        <taxon>Trichinellida</taxon>
        <taxon>Trichuridae</taxon>
        <taxon>Trichuris</taxon>
    </lineage>
</organism>
<evidence type="ECO:0000256" key="7">
    <source>
        <dbReference type="ARBA" id="ARBA00023288"/>
    </source>
</evidence>
<feature type="transmembrane region" description="Helical" evidence="10">
    <location>
        <begin position="225"/>
        <end position="247"/>
    </location>
</feature>
<comment type="catalytic activity">
    <reaction evidence="9 10">
        <text>L-cysteinyl-[protein] + hexadecanoyl-CoA = S-hexadecanoyl-L-cysteinyl-[protein] + CoA</text>
        <dbReference type="Rhea" id="RHEA:36683"/>
        <dbReference type="Rhea" id="RHEA-COMP:10131"/>
        <dbReference type="Rhea" id="RHEA-COMP:11032"/>
        <dbReference type="ChEBI" id="CHEBI:29950"/>
        <dbReference type="ChEBI" id="CHEBI:57287"/>
        <dbReference type="ChEBI" id="CHEBI:57379"/>
        <dbReference type="ChEBI" id="CHEBI:74151"/>
        <dbReference type="EC" id="2.3.1.225"/>
    </reaction>
</comment>
<feature type="transmembrane region" description="Helical" evidence="10">
    <location>
        <begin position="182"/>
        <end position="205"/>
    </location>
</feature>
<evidence type="ECO:0000256" key="2">
    <source>
        <dbReference type="ARBA" id="ARBA00022679"/>
    </source>
</evidence>
<evidence type="ECO:0000256" key="1">
    <source>
        <dbReference type="ARBA" id="ARBA00004127"/>
    </source>
</evidence>
<reference evidence="13" key="1">
    <citation type="submission" date="2019-12" db="UniProtKB">
        <authorList>
            <consortium name="WormBaseParasite"/>
        </authorList>
    </citation>
    <scope>IDENTIFICATION</scope>
</reference>
<dbReference type="AlphaFoldDB" id="A0A5S6QZ73"/>
<feature type="transmembrane region" description="Helical" evidence="10">
    <location>
        <begin position="33"/>
        <end position="52"/>
    </location>
</feature>
<keyword evidence="8 10" id="KW-0012">Acyltransferase</keyword>
<dbReference type="Proteomes" id="UP000046395">
    <property type="component" value="Unassembled WGS sequence"/>
</dbReference>
<evidence type="ECO:0000256" key="10">
    <source>
        <dbReference type="RuleBase" id="RU079119"/>
    </source>
</evidence>
<comment type="subcellular location">
    <subcellularLocation>
        <location evidence="1">Endomembrane system</location>
        <topology evidence="1">Multi-pass membrane protein</topology>
    </subcellularLocation>
</comment>
<evidence type="ECO:0000256" key="4">
    <source>
        <dbReference type="ARBA" id="ARBA00022989"/>
    </source>
</evidence>
<evidence type="ECO:0000256" key="5">
    <source>
        <dbReference type="ARBA" id="ARBA00023136"/>
    </source>
</evidence>
<comment type="similarity">
    <text evidence="10">Belongs to the DHHC palmitoyltransferase family.</text>
</comment>
<feature type="transmembrane region" description="Helical" evidence="10">
    <location>
        <begin position="64"/>
        <end position="84"/>
    </location>
</feature>
<dbReference type="PROSITE" id="PS50216">
    <property type="entry name" value="DHHC"/>
    <property type="match status" value="1"/>
</dbReference>
<protein>
    <recommendedName>
        <fullName evidence="10">Palmitoyltransferase</fullName>
        <ecNumber evidence="10">2.3.1.225</ecNumber>
    </recommendedName>
</protein>
<keyword evidence="6" id="KW-0564">Palmitate</keyword>
<dbReference type="PANTHER" id="PTHR22883">
    <property type="entry name" value="ZINC FINGER DHHC DOMAIN CONTAINING PROTEIN"/>
    <property type="match status" value="1"/>
</dbReference>